<dbReference type="AlphaFoldDB" id="A0A542Y8R0"/>
<protein>
    <submittedName>
        <fullName evidence="2">Putative NBD/HSP70 family sugar kinase</fullName>
    </submittedName>
</protein>
<reference evidence="2 3" key="1">
    <citation type="submission" date="2019-06" db="EMBL/GenBank/DDBJ databases">
        <title>Sequencing the genomes of 1000 actinobacteria strains.</title>
        <authorList>
            <person name="Klenk H.-P."/>
        </authorList>
    </citation>
    <scope>NUCLEOTIDE SEQUENCE [LARGE SCALE GENOMIC DNA]</scope>
    <source>
        <strain evidence="2 3">DSM 8803</strain>
    </source>
</reference>
<evidence type="ECO:0000313" key="3">
    <source>
        <dbReference type="Proteomes" id="UP000319094"/>
    </source>
</evidence>
<dbReference type="Pfam" id="PF00480">
    <property type="entry name" value="ROK"/>
    <property type="match status" value="1"/>
</dbReference>
<dbReference type="InterPro" id="IPR000600">
    <property type="entry name" value="ROK"/>
</dbReference>
<dbReference type="EMBL" id="VFON01000001">
    <property type="protein sequence ID" value="TQL44473.1"/>
    <property type="molecule type" value="Genomic_DNA"/>
</dbReference>
<dbReference type="SUPFAM" id="SSF53067">
    <property type="entry name" value="Actin-like ATPase domain"/>
    <property type="match status" value="1"/>
</dbReference>
<organism evidence="2 3">
    <name type="scientific">Leucobacter komagatae</name>
    <dbReference type="NCBI Taxonomy" id="55969"/>
    <lineage>
        <taxon>Bacteria</taxon>
        <taxon>Bacillati</taxon>
        <taxon>Actinomycetota</taxon>
        <taxon>Actinomycetes</taxon>
        <taxon>Micrococcales</taxon>
        <taxon>Microbacteriaceae</taxon>
        <taxon>Leucobacter</taxon>
    </lineage>
</organism>
<keyword evidence="2" id="KW-0418">Kinase</keyword>
<evidence type="ECO:0000256" key="1">
    <source>
        <dbReference type="ARBA" id="ARBA00006479"/>
    </source>
</evidence>
<dbReference type="STRING" id="55969.SD72_11145"/>
<sequence>MTPSPRIGLDIGGTKIEGIALDPSGEIVARALVPTVPGPEGVLSASAELVTRLARESGHALASFAGVGIGIPGQVDRATGTVRNAYNMGLSSLALGPELAALVGVPVSVDNDVTAAAIGAASIMRLEGTVAYLNLGTGLAAGITVDGVPVRGADGFAGEIGHLAIDPRGRACPCGQRGCLETVASGSALKTYWPAGGEHPGRTLVAAVAAGDAEAKQALDFLIDGAAQTIRVLGLTVNPGAFVVGGGLRLLGAPLFDGIRAQLAEWSEASEFIAALRFPERLLVLPEGSPAAAIGAAVAVNE</sequence>
<dbReference type="RefSeq" id="WP_141887653.1">
    <property type="nucleotide sequence ID" value="NZ_BAAAUY010000020.1"/>
</dbReference>
<keyword evidence="3" id="KW-1185">Reference proteome</keyword>
<dbReference type="PANTHER" id="PTHR18964:SF149">
    <property type="entry name" value="BIFUNCTIONAL UDP-N-ACETYLGLUCOSAMINE 2-EPIMERASE_N-ACETYLMANNOSAMINE KINASE"/>
    <property type="match status" value="1"/>
</dbReference>
<proteinExistence type="inferred from homology"/>
<dbReference type="Proteomes" id="UP000319094">
    <property type="component" value="Unassembled WGS sequence"/>
</dbReference>
<dbReference type="PANTHER" id="PTHR18964">
    <property type="entry name" value="ROK (REPRESSOR, ORF, KINASE) FAMILY"/>
    <property type="match status" value="1"/>
</dbReference>
<name>A0A542Y8R0_9MICO</name>
<accession>A0A542Y8R0</accession>
<comment type="caution">
    <text evidence="2">The sequence shown here is derived from an EMBL/GenBank/DDBJ whole genome shotgun (WGS) entry which is preliminary data.</text>
</comment>
<dbReference type="OrthoDB" id="8772678at2"/>
<dbReference type="Gene3D" id="3.30.420.40">
    <property type="match status" value="2"/>
</dbReference>
<keyword evidence="2" id="KW-0808">Transferase</keyword>
<gene>
    <name evidence="2" type="ORF">FB468_2530</name>
</gene>
<dbReference type="InterPro" id="IPR043129">
    <property type="entry name" value="ATPase_NBD"/>
</dbReference>
<dbReference type="GO" id="GO:0016301">
    <property type="term" value="F:kinase activity"/>
    <property type="evidence" value="ECO:0007669"/>
    <property type="project" value="UniProtKB-KW"/>
</dbReference>
<comment type="similarity">
    <text evidence="1">Belongs to the ROK (NagC/XylR) family.</text>
</comment>
<evidence type="ECO:0000313" key="2">
    <source>
        <dbReference type="EMBL" id="TQL44473.1"/>
    </source>
</evidence>